<feature type="compositionally biased region" description="Basic and acidic residues" evidence="1">
    <location>
        <begin position="219"/>
        <end position="237"/>
    </location>
</feature>
<dbReference type="OrthoDB" id="10031679at2759"/>
<proteinExistence type="predicted"/>
<dbReference type="Pfam" id="PF13374">
    <property type="entry name" value="TPR_10"/>
    <property type="match status" value="1"/>
</dbReference>
<keyword evidence="3" id="KW-1185">Reference proteome</keyword>
<dbReference type="EMBL" id="CAJHUC010002287">
    <property type="protein sequence ID" value="CAD7703540.1"/>
    <property type="molecule type" value="Genomic_DNA"/>
</dbReference>
<dbReference type="AlphaFoldDB" id="A0A8S1JBN2"/>
<organism evidence="2 3">
    <name type="scientific">Ostreobium quekettii</name>
    <dbReference type="NCBI Taxonomy" id="121088"/>
    <lineage>
        <taxon>Eukaryota</taxon>
        <taxon>Viridiplantae</taxon>
        <taxon>Chlorophyta</taxon>
        <taxon>core chlorophytes</taxon>
        <taxon>Ulvophyceae</taxon>
        <taxon>TCBD clade</taxon>
        <taxon>Bryopsidales</taxon>
        <taxon>Ostreobineae</taxon>
        <taxon>Ostreobiaceae</taxon>
        <taxon>Ostreobium</taxon>
    </lineage>
</organism>
<dbReference type="Gene3D" id="1.25.40.10">
    <property type="entry name" value="Tetratricopeptide repeat domain"/>
    <property type="match status" value="1"/>
</dbReference>
<comment type="caution">
    <text evidence="2">The sequence shown here is derived from an EMBL/GenBank/DDBJ whole genome shotgun (WGS) entry which is preliminary data.</text>
</comment>
<evidence type="ECO:0008006" key="4">
    <source>
        <dbReference type="Google" id="ProtNLM"/>
    </source>
</evidence>
<evidence type="ECO:0000256" key="1">
    <source>
        <dbReference type="SAM" id="MobiDB-lite"/>
    </source>
</evidence>
<dbReference type="Proteomes" id="UP000708148">
    <property type="component" value="Unassembled WGS sequence"/>
</dbReference>
<gene>
    <name evidence="2" type="ORF">OSTQU699_LOCUS8897</name>
</gene>
<dbReference type="InterPro" id="IPR011990">
    <property type="entry name" value="TPR-like_helical_dom_sf"/>
</dbReference>
<reference evidence="2" key="1">
    <citation type="submission" date="2020-12" db="EMBL/GenBank/DDBJ databases">
        <authorList>
            <person name="Iha C."/>
        </authorList>
    </citation>
    <scope>NUCLEOTIDE SEQUENCE</scope>
</reference>
<protein>
    <recommendedName>
        <fullName evidence="4">CLU central domain-containing protein</fullName>
    </recommendedName>
</protein>
<accession>A0A8S1JBN2</accession>
<name>A0A8S1JBN2_9CHLO</name>
<sequence>MDQPCHSKAAAVLNDLIARVARRPLGLLASSSMRAIRLTINAESLHIAYLLSLLGCRLCGMDYQAEAETFHRRALCIGAKLLGGDHPSLADAMEWLSYSLYRQGNFKEAVLLCASATVLIQGAFGPCHPFLANCYWNLATVVEAMGLKPHGGDLRARASSIVSRSLDPWLLLRWTGERPPVAEDVAKPPLLQGAGGTGTQARGGAEGKGGSGSSAPGDVGKEGPGREPQSHGTEEMRSAPCSAWDSASLEAEDVSNGAEDGAGIEGMRDAPNAVEGRRKGGAFLELLALRAECEGGEDGAAAIVGVALK</sequence>
<feature type="region of interest" description="Disordered" evidence="1">
    <location>
        <begin position="183"/>
        <end position="274"/>
    </location>
</feature>
<evidence type="ECO:0000313" key="3">
    <source>
        <dbReference type="Proteomes" id="UP000708148"/>
    </source>
</evidence>
<dbReference type="SUPFAM" id="SSF48452">
    <property type="entry name" value="TPR-like"/>
    <property type="match status" value="1"/>
</dbReference>
<evidence type="ECO:0000313" key="2">
    <source>
        <dbReference type="EMBL" id="CAD7703540.1"/>
    </source>
</evidence>